<comment type="similarity">
    <text evidence="2">Belongs to the sulfatase family.</text>
</comment>
<dbReference type="Gene3D" id="3.30.1120.10">
    <property type="match status" value="1"/>
</dbReference>
<accession>A0ABM0MQ74</accession>
<reference evidence="9" key="1">
    <citation type="submission" date="2025-08" db="UniProtKB">
        <authorList>
            <consortium name="RefSeq"/>
        </authorList>
    </citation>
    <scope>IDENTIFICATION</scope>
    <source>
        <tissue evidence="9">Testes</tissue>
    </source>
</reference>
<evidence type="ECO:0000259" key="7">
    <source>
        <dbReference type="Pfam" id="PF00884"/>
    </source>
</evidence>
<dbReference type="InterPro" id="IPR017850">
    <property type="entry name" value="Alkaline_phosphatase_core_sf"/>
</dbReference>
<keyword evidence="8" id="KW-1185">Reference proteome</keyword>
<dbReference type="SUPFAM" id="SSF53649">
    <property type="entry name" value="Alkaline phosphatase-like"/>
    <property type="match status" value="1"/>
</dbReference>
<dbReference type="PROSITE" id="PS00149">
    <property type="entry name" value="SULFATASE_2"/>
    <property type="match status" value="1"/>
</dbReference>
<proteinExistence type="inferred from homology"/>
<dbReference type="PANTHER" id="PTHR42693:SF11">
    <property type="entry name" value="ARYLSULFATASE A"/>
    <property type="match status" value="1"/>
</dbReference>
<protein>
    <submittedName>
        <fullName evidence="9">Arylsulfatase A-like</fullName>
    </submittedName>
</protein>
<evidence type="ECO:0000256" key="6">
    <source>
        <dbReference type="SAM" id="SignalP"/>
    </source>
</evidence>
<organism evidence="8 9">
    <name type="scientific">Saccoglossus kowalevskii</name>
    <name type="common">Acorn worm</name>
    <dbReference type="NCBI Taxonomy" id="10224"/>
    <lineage>
        <taxon>Eukaryota</taxon>
        <taxon>Metazoa</taxon>
        <taxon>Hemichordata</taxon>
        <taxon>Enteropneusta</taxon>
        <taxon>Harrimaniidae</taxon>
        <taxon>Saccoglossus</taxon>
    </lineage>
</organism>
<feature type="signal peptide" evidence="6">
    <location>
        <begin position="1"/>
        <end position="27"/>
    </location>
</feature>
<evidence type="ECO:0000256" key="5">
    <source>
        <dbReference type="ARBA" id="ARBA00022837"/>
    </source>
</evidence>
<feature type="chain" id="PRO_5047236820" evidence="6">
    <location>
        <begin position="28"/>
        <end position="489"/>
    </location>
</feature>
<dbReference type="Pfam" id="PF14707">
    <property type="entry name" value="Sulfatase_C"/>
    <property type="match status" value="1"/>
</dbReference>
<evidence type="ECO:0000256" key="1">
    <source>
        <dbReference type="ARBA" id="ARBA00001913"/>
    </source>
</evidence>
<keyword evidence="5" id="KW-0106">Calcium</keyword>
<sequence length="489" mass="54210">MAAPLVDLGLVSKILFICLITFNASSAEETVHKKPNIVIIFADDLGYGDLPSYGHPTSYSPNIDQLVANGLVFTQFYSANSVCSPSRASLLTARLPPRTGIWPGVFSASSTGGLPLNETTIAAVLKPLGYSTAIIGKWHLGVGQNQKYLPTNYGFDSYVGVPYSHDMCPCLKCFYPSDPCFDQCRMYDASCPLFHNNTIVQQPVDLTTLTEVYSTEAKNFISGNAKSGTPFFLYLPFQHTHHPQFAGKYFRNSTLRGTFGDSLAELDWAVGQIIQELRLQKVEDNTFVFFTSDNGPSLTREVRGGNAGLLKCGKGTTYEGGQRVPGIAYWPGMIKPGRSMELASTLDLLPTIVKLTNGTLPRVAIDGVDIGSVLFKSEKSPRKTFFYYFSEAFPQYGVYAVRYKQYKAHYYTQGSGLSGEENPDLDCRPTAKRTLHNPPLLYDLHHDPSEIYNLNSDPQYSTILTIITDIKKRFESTVVWSESEVQKKK</sequence>
<dbReference type="GeneID" id="100367387"/>
<dbReference type="InterPro" id="IPR050738">
    <property type="entry name" value="Sulfatase"/>
</dbReference>
<evidence type="ECO:0000313" key="8">
    <source>
        <dbReference type="Proteomes" id="UP000694865"/>
    </source>
</evidence>
<evidence type="ECO:0000256" key="2">
    <source>
        <dbReference type="ARBA" id="ARBA00008779"/>
    </source>
</evidence>
<comment type="cofactor">
    <cofactor evidence="1">
        <name>Ca(2+)</name>
        <dbReference type="ChEBI" id="CHEBI:29108"/>
    </cofactor>
</comment>
<dbReference type="Proteomes" id="UP000694865">
    <property type="component" value="Unplaced"/>
</dbReference>
<dbReference type="InterPro" id="IPR024607">
    <property type="entry name" value="Sulfatase_CS"/>
</dbReference>
<dbReference type="Pfam" id="PF00884">
    <property type="entry name" value="Sulfatase"/>
    <property type="match status" value="1"/>
</dbReference>
<feature type="domain" description="Sulfatase N-terminal" evidence="7">
    <location>
        <begin position="35"/>
        <end position="357"/>
    </location>
</feature>
<dbReference type="RefSeq" id="XP_006822165.1">
    <property type="nucleotide sequence ID" value="XM_006822102.1"/>
</dbReference>
<keyword evidence="4" id="KW-0378">Hydrolase</keyword>
<keyword evidence="6" id="KW-0732">Signal</keyword>
<keyword evidence="3" id="KW-0479">Metal-binding</keyword>
<name>A0ABM0MQ74_SACKO</name>
<evidence type="ECO:0000256" key="4">
    <source>
        <dbReference type="ARBA" id="ARBA00022801"/>
    </source>
</evidence>
<dbReference type="Gene3D" id="3.40.720.10">
    <property type="entry name" value="Alkaline Phosphatase, subunit A"/>
    <property type="match status" value="1"/>
</dbReference>
<dbReference type="InterPro" id="IPR000917">
    <property type="entry name" value="Sulfatase_N"/>
</dbReference>
<dbReference type="PANTHER" id="PTHR42693">
    <property type="entry name" value="ARYLSULFATASE FAMILY MEMBER"/>
    <property type="match status" value="1"/>
</dbReference>
<gene>
    <name evidence="9" type="primary">LOC100367387</name>
</gene>
<evidence type="ECO:0000313" key="9">
    <source>
        <dbReference type="RefSeq" id="XP_006822165.1"/>
    </source>
</evidence>
<evidence type="ECO:0000256" key="3">
    <source>
        <dbReference type="ARBA" id="ARBA00022723"/>
    </source>
</evidence>